<keyword evidence="9 12" id="KW-0456">Lyase</keyword>
<keyword evidence="4" id="KW-0479">Metal-binding</keyword>
<comment type="cofactor">
    <cofactor evidence="1">
        <name>Mn(2+)</name>
        <dbReference type="ChEBI" id="CHEBI:29035"/>
    </cofactor>
</comment>
<dbReference type="InterPro" id="IPR035077">
    <property type="entry name" value="PEP_carboxykinase_GTP_C"/>
</dbReference>
<dbReference type="SUPFAM" id="SSF68923">
    <property type="entry name" value="PEP carboxykinase N-terminal domain"/>
    <property type="match status" value="1"/>
</dbReference>
<dbReference type="NCBIfam" id="NF003253">
    <property type="entry name" value="PRK04210.1"/>
    <property type="match status" value="1"/>
</dbReference>
<evidence type="ECO:0000313" key="12">
    <source>
        <dbReference type="EMBL" id="SPD73490.1"/>
    </source>
</evidence>
<dbReference type="PANTHER" id="PTHR11561">
    <property type="entry name" value="PHOSPHOENOLPYRUVATE CARBOXYKINASE"/>
    <property type="match status" value="1"/>
</dbReference>
<evidence type="ECO:0000256" key="8">
    <source>
        <dbReference type="ARBA" id="ARBA00023211"/>
    </source>
</evidence>
<dbReference type="GO" id="GO:0046327">
    <property type="term" value="P:glycerol biosynthetic process from pyruvate"/>
    <property type="evidence" value="ECO:0007669"/>
    <property type="project" value="TreeGrafter"/>
</dbReference>
<dbReference type="SUPFAM" id="SSF53795">
    <property type="entry name" value="PEP carboxykinase-like"/>
    <property type="match status" value="1"/>
</dbReference>
<evidence type="ECO:0000256" key="6">
    <source>
        <dbReference type="ARBA" id="ARBA00022793"/>
    </source>
</evidence>
<reference evidence="12" key="1">
    <citation type="submission" date="2018-01" db="EMBL/GenBank/DDBJ databases">
        <authorList>
            <person name="Regsiter A."/>
            <person name="William W."/>
        </authorList>
    </citation>
    <scope>NUCLEOTIDE SEQUENCE</scope>
    <source>
        <strain evidence="12">TRIP AH-1</strain>
    </source>
</reference>
<name>A0A445MVI0_9BACT</name>
<evidence type="ECO:0000256" key="7">
    <source>
        <dbReference type="ARBA" id="ARBA00023134"/>
    </source>
</evidence>
<evidence type="ECO:0000256" key="1">
    <source>
        <dbReference type="ARBA" id="ARBA00001936"/>
    </source>
</evidence>
<dbReference type="Pfam" id="PF17297">
    <property type="entry name" value="PEPCK_N"/>
    <property type="match status" value="1"/>
</dbReference>
<evidence type="ECO:0000259" key="10">
    <source>
        <dbReference type="Pfam" id="PF00821"/>
    </source>
</evidence>
<comment type="similarity">
    <text evidence="2">Belongs to the phosphoenolpyruvate carboxykinase [GTP] family.</text>
</comment>
<dbReference type="InterPro" id="IPR008210">
    <property type="entry name" value="PEP_carboxykinase_N"/>
</dbReference>
<keyword evidence="6" id="KW-0210">Decarboxylase</keyword>
<evidence type="ECO:0000256" key="2">
    <source>
        <dbReference type="ARBA" id="ARBA00005796"/>
    </source>
</evidence>
<dbReference type="GO" id="GO:0016301">
    <property type="term" value="F:kinase activity"/>
    <property type="evidence" value="ECO:0007669"/>
    <property type="project" value="UniProtKB-KW"/>
</dbReference>
<dbReference type="GO" id="GO:0006107">
    <property type="term" value="P:oxaloacetate metabolic process"/>
    <property type="evidence" value="ECO:0007669"/>
    <property type="project" value="TreeGrafter"/>
</dbReference>
<keyword evidence="8" id="KW-0464">Manganese</keyword>
<accession>A0A445MVI0</accession>
<keyword evidence="12" id="KW-0808">Transferase</keyword>
<dbReference type="Gene3D" id="2.170.8.10">
    <property type="entry name" value="Phosphoenolpyruvate Carboxykinase, domain 2"/>
    <property type="match status" value="1"/>
</dbReference>
<dbReference type="EMBL" id="OJIN01000101">
    <property type="protein sequence ID" value="SPD73490.1"/>
    <property type="molecule type" value="Genomic_DNA"/>
</dbReference>
<dbReference type="Gene3D" id="3.40.449.10">
    <property type="entry name" value="Phosphoenolpyruvate Carboxykinase, domain 1"/>
    <property type="match status" value="1"/>
</dbReference>
<keyword evidence="5" id="KW-0547">Nucleotide-binding</keyword>
<sequence>MFELKKGIDIVSYIGGLKNDKEAEKIFREKMDDINFAKIQKITNKEARLKIANAIVMGQPDSVFVNTGSPEDRKFIINLSVKTGEESPLAINGHTIHYDLAEEQARIIDRTFYITNDDEKVSTLALRISRIDALKYVQGYMTGMMKGMTLIVGFYSRGPIGAFPTIPAIEATTSCYVCHSAELLYRNCFNAFDSEVERVGHFFTNIHSQGPNRSEDLPNARVFMDRAHQTTYSTFCTYAGNTLLLKKGNHRLAVDRATYYRRGKEISEHMFITGIQGLGGRMTFFAGAAPSGCGKTTTAMTGHEFISDDLAQIWIAEDGTLRSVNPECGIFGIIKDVNWVDDPMMLKLFRNENAEIIFSNVLIDENKKPHWEGYGEEAPKKGFNFQGEWQEGKKDQKGKPVPISHPNARFTLKCEVLDNYSKKIDDPVGVITKVFTYSGRDSDTMPPVWVAKNADHGVAIGASLVSQATATEVGATGVKRSPWANQAFIPGRLGDYMHGQFEFFNSDKIKPEHRPILAGLNYFLTEGARGGQGEKLLGEKRDVHVWMGWLERLVHNEVGAIETPIGFLPRYEDLKALFKTLINKDYDRALYDRQFSLYIDNIVRRLDLQTEAYRKDENIPERLFEIYEEQKKGLLALKAKYGPIVTPDQLEKGI</sequence>
<dbReference type="InterPro" id="IPR035078">
    <property type="entry name" value="PEP_carboxykinase_GTP_N"/>
</dbReference>
<dbReference type="GO" id="GO:0005829">
    <property type="term" value="C:cytosol"/>
    <property type="evidence" value="ECO:0007669"/>
    <property type="project" value="TreeGrafter"/>
</dbReference>
<evidence type="ECO:0000256" key="5">
    <source>
        <dbReference type="ARBA" id="ARBA00022741"/>
    </source>
</evidence>
<dbReference type="GO" id="GO:0030145">
    <property type="term" value="F:manganese ion binding"/>
    <property type="evidence" value="ECO:0007669"/>
    <property type="project" value="TreeGrafter"/>
</dbReference>
<feature type="domain" description="Phosphoenolpyruvate carboxykinase C-terminal P-loop" evidence="10">
    <location>
        <begin position="266"/>
        <end position="632"/>
    </location>
</feature>
<dbReference type="AlphaFoldDB" id="A0A445MVI0"/>
<keyword evidence="12" id="KW-0670">Pyruvate</keyword>
<feature type="domain" description="Phosphoenolpyruvate carboxykinase GTP-utilising N-terminal" evidence="11">
    <location>
        <begin position="51"/>
        <end position="257"/>
    </location>
</feature>
<dbReference type="Gene3D" id="3.90.228.20">
    <property type="match status" value="1"/>
</dbReference>
<organism evidence="12">
    <name type="scientific">uncultured Desulfobacterium sp</name>
    <dbReference type="NCBI Taxonomy" id="201089"/>
    <lineage>
        <taxon>Bacteria</taxon>
        <taxon>Pseudomonadati</taxon>
        <taxon>Thermodesulfobacteriota</taxon>
        <taxon>Desulfobacteria</taxon>
        <taxon>Desulfobacterales</taxon>
        <taxon>Desulfobacteriaceae</taxon>
        <taxon>Desulfobacterium</taxon>
        <taxon>environmental samples</taxon>
    </lineage>
</organism>
<keyword evidence="12" id="KW-0418">Kinase</keyword>
<dbReference type="EC" id="4.1.1.32" evidence="3"/>
<dbReference type="InterPro" id="IPR013035">
    <property type="entry name" value="PEP_carboxykinase_C"/>
</dbReference>
<dbReference type="GO" id="GO:0019543">
    <property type="term" value="P:propionate catabolic process"/>
    <property type="evidence" value="ECO:0007669"/>
    <property type="project" value="TreeGrafter"/>
</dbReference>
<proteinExistence type="inferred from homology"/>
<evidence type="ECO:0000256" key="3">
    <source>
        <dbReference type="ARBA" id="ARBA00012306"/>
    </source>
</evidence>
<dbReference type="PANTHER" id="PTHR11561:SF0">
    <property type="entry name" value="PHOSPHOENOLPYRUVATE CARBOXYKINASE [GTP]-RELATED"/>
    <property type="match status" value="1"/>
</dbReference>
<dbReference type="GO" id="GO:0004613">
    <property type="term" value="F:phosphoenolpyruvate carboxykinase (GTP) activity"/>
    <property type="evidence" value="ECO:0007669"/>
    <property type="project" value="UniProtKB-EC"/>
</dbReference>
<gene>
    <name evidence="12" type="primary">pckG</name>
    <name evidence="12" type="ORF">PITCH_A190066</name>
</gene>
<dbReference type="GO" id="GO:0042594">
    <property type="term" value="P:response to starvation"/>
    <property type="evidence" value="ECO:0007669"/>
    <property type="project" value="TreeGrafter"/>
</dbReference>
<evidence type="ECO:0000259" key="11">
    <source>
        <dbReference type="Pfam" id="PF17297"/>
    </source>
</evidence>
<protein>
    <recommendedName>
        <fullName evidence="3">phosphoenolpyruvate carboxykinase (GTP)</fullName>
        <ecNumber evidence="3">4.1.1.32</ecNumber>
    </recommendedName>
</protein>
<dbReference type="GO" id="GO:0006094">
    <property type="term" value="P:gluconeogenesis"/>
    <property type="evidence" value="ECO:0007669"/>
    <property type="project" value="InterPro"/>
</dbReference>
<dbReference type="PIRSF" id="PIRSF001348">
    <property type="entry name" value="PEP_carboxykinase_GTP"/>
    <property type="match status" value="1"/>
</dbReference>
<dbReference type="GO" id="GO:0071333">
    <property type="term" value="P:cellular response to glucose stimulus"/>
    <property type="evidence" value="ECO:0007669"/>
    <property type="project" value="TreeGrafter"/>
</dbReference>
<keyword evidence="7" id="KW-0342">GTP-binding</keyword>
<dbReference type="GO" id="GO:0033993">
    <property type="term" value="P:response to lipid"/>
    <property type="evidence" value="ECO:0007669"/>
    <property type="project" value="TreeGrafter"/>
</dbReference>
<dbReference type="GO" id="GO:0005525">
    <property type="term" value="F:GTP binding"/>
    <property type="evidence" value="ECO:0007669"/>
    <property type="project" value="UniProtKB-KW"/>
</dbReference>
<dbReference type="Pfam" id="PF00821">
    <property type="entry name" value="PEPCK_GTP"/>
    <property type="match status" value="1"/>
</dbReference>
<evidence type="ECO:0000256" key="9">
    <source>
        <dbReference type="ARBA" id="ARBA00023239"/>
    </source>
</evidence>
<dbReference type="InterPro" id="IPR008209">
    <property type="entry name" value="PEP_carboxykinase_GTP"/>
</dbReference>
<evidence type="ECO:0000256" key="4">
    <source>
        <dbReference type="ARBA" id="ARBA00022723"/>
    </source>
</evidence>